<evidence type="ECO:0000256" key="1">
    <source>
        <dbReference type="SAM" id="MobiDB-lite"/>
    </source>
</evidence>
<dbReference type="AlphaFoldDB" id="A0A382T5S2"/>
<feature type="compositionally biased region" description="Basic and acidic residues" evidence="1">
    <location>
        <begin position="82"/>
        <end position="96"/>
    </location>
</feature>
<proteinExistence type="predicted"/>
<dbReference type="SUPFAM" id="SSF51735">
    <property type="entry name" value="NAD(P)-binding Rossmann-fold domains"/>
    <property type="match status" value="1"/>
</dbReference>
<accession>A0A382T5S2</accession>
<dbReference type="EMBL" id="UINC01133929">
    <property type="protein sequence ID" value="SVD17152.1"/>
    <property type="molecule type" value="Genomic_DNA"/>
</dbReference>
<dbReference type="InterPro" id="IPR001509">
    <property type="entry name" value="Epimerase_deHydtase"/>
</dbReference>
<feature type="region of interest" description="Disordered" evidence="1">
    <location>
        <begin position="74"/>
        <end position="96"/>
    </location>
</feature>
<gene>
    <name evidence="3" type="ORF">METZ01_LOCUS370006</name>
</gene>
<dbReference type="InterPro" id="IPR036291">
    <property type="entry name" value="NAD(P)-bd_dom_sf"/>
</dbReference>
<dbReference type="Gene3D" id="3.40.50.720">
    <property type="entry name" value="NAD(P)-binding Rossmann-like Domain"/>
    <property type="match status" value="1"/>
</dbReference>
<reference evidence="3" key="1">
    <citation type="submission" date="2018-05" db="EMBL/GenBank/DDBJ databases">
        <authorList>
            <person name="Lanie J.A."/>
            <person name="Ng W.-L."/>
            <person name="Kazmierczak K.M."/>
            <person name="Andrzejewski T.M."/>
            <person name="Davidsen T.M."/>
            <person name="Wayne K.J."/>
            <person name="Tettelin H."/>
            <person name="Glass J.I."/>
            <person name="Rusch D."/>
            <person name="Podicherti R."/>
            <person name="Tsui H.-C.T."/>
            <person name="Winkler M.E."/>
        </authorList>
    </citation>
    <scope>NUCLEOTIDE SEQUENCE</scope>
</reference>
<evidence type="ECO:0000259" key="2">
    <source>
        <dbReference type="Pfam" id="PF01370"/>
    </source>
</evidence>
<sequence>MKIIITGGMGFVGSNLIDKLDREGNQITVFDNFSTNVQTDSDGFDILNIDLSDRKMIDQINLKSADILIHLAGPSSGPASAKDPEGTIDKSNKVMF</sequence>
<feature type="non-terminal residue" evidence="3">
    <location>
        <position position="96"/>
    </location>
</feature>
<dbReference type="Pfam" id="PF01370">
    <property type="entry name" value="Epimerase"/>
    <property type="match status" value="1"/>
</dbReference>
<protein>
    <recommendedName>
        <fullName evidence="2">NAD-dependent epimerase/dehydratase domain-containing protein</fullName>
    </recommendedName>
</protein>
<name>A0A382T5S2_9ZZZZ</name>
<feature type="domain" description="NAD-dependent epimerase/dehydratase" evidence="2">
    <location>
        <begin position="3"/>
        <end position="90"/>
    </location>
</feature>
<organism evidence="3">
    <name type="scientific">marine metagenome</name>
    <dbReference type="NCBI Taxonomy" id="408172"/>
    <lineage>
        <taxon>unclassified sequences</taxon>
        <taxon>metagenomes</taxon>
        <taxon>ecological metagenomes</taxon>
    </lineage>
</organism>
<evidence type="ECO:0000313" key="3">
    <source>
        <dbReference type="EMBL" id="SVD17152.1"/>
    </source>
</evidence>